<dbReference type="InterPro" id="IPR013087">
    <property type="entry name" value="Znf_C2H2_type"/>
</dbReference>
<organism evidence="7 8">
    <name type="scientific">Galeopterus variegatus</name>
    <name type="common">Malayan flying lemur</name>
    <name type="synonym">Cynocephalus variegatus</name>
    <dbReference type="NCBI Taxonomy" id="482537"/>
    <lineage>
        <taxon>Eukaryota</taxon>
        <taxon>Metazoa</taxon>
        <taxon>Chordata</taxon>
        <taxon>Craniata</taxon>
        <taxon>Vertebrata</taxon>
        <taxon>Euteleostomi</taxon>
        <taxon>Mammalia</taxon>
        <taxon>Eutheria</taxon>
        <taxon>Euarchontoglires</taxon>
        <taxon>Dermoptera</taxon>
        <taxon>Cynocephalidae</taxon>
        <taxon>Galeopterus</taxon>
    </lineage>
</organism>
<proteinExistence type="predicted"/>
<dbReference type="Gene3D" id="3.30.160.60">
    <property type="entry name" value="Classic Zinc Finger"/>
    <property type="match status" value="3"/>
</dbReference>
<gene>
    <name evidence="8 9" type="primary">ZSCAN1</name>
</gene>
<dbReference type="SMART" id="SM00431">
    <property type="entry name" value="SCAN"/>
    <property type="match status" value="1"/>
</dbReference>
<comment type="subcellular location">
    <subcellularLocation>
        <location evidence="3">Nucleus</location>
    </subcellularLocation>
</comment>
<feature type="domain" description="C2H2-type" evidence="5">
    <location>
        <begin position="328"/>
        <end position="355"/>
    </location>
</feature>
<evidence type="ECO:0000259" key="5">
    <source>
        <dbReference type="PROSITE" id="PS50157"/>
    </source>
</evidence>
<accession>A0ABM0QPZ4</accession>
<keyword evidence="2" id="KW-0479">Metal-binding</keyword>
<feature type="compositionally biased region" description="Basic residues" evidence="4">
    <location>
        <begin position="385"/>
        <end position="398"/>
    </location>
</feature>
<evidence type="ECO:0000256" key="1">
    <source>
        <dbReference type="ARBA" id="ARBA00023242"/>
    </source>
</evidence>
<sequence>MLPLVKALTFPRDPQTPAPSEQDRAAQPASPQNNEAQRLRFRQFQYCVAGGPHFALGQLWMLCRQWLQPEARSKEQMLDLLVLEQFLGALPSKMRTWVQSQGPRNCREAASLVEKLTQMCGQEVLASLDSANCQDRSIGEEEDRKSERSQGDPSQALEQILDAAAAAAPSGLPEEGEWPEPTQPQQSLLSRAEVEAPCIPSFLGSLAHFPLKPSIWDEPPCGRDSLVQECARPSSDQQAEEGTMDTALQGMGGKGPTLEGPMAQSPQSGMVPGPKSLSALKSGSRKKPENAEESSLHLSFPKHTKGGTKQAATGVSGVPQVPPRRRPFQCGDCGLVFTWVTHFIEHQKIHREEGPFPCPECNKVFLHSSVLAEHRKIHLLELPRKKNPRSKRPRKQAQGRRGGGGEATPNSKRPFQCSICGKAFPWMIHLIDHQKLHAPNDQM</sequence>
<dbReference type="InterPro" id="IPR003309">
    <property type="entry name" value="SCAN_dom"/>
</dbReference>
<keyword evidence="2" id="KW-0863">Zinc-finger</keyword>
<dbReference type="GeneID" id="103590083"/>
<feature type="domain" description="C2H2-type" evidence="5">
    <location>
        <begin position="356"/>
        <end position="383"/>
    </location>
</feature>
<dbReference type="Pfam" id="PF02023">
    <property type="entry name" value="SCAN"/>
    <property type="match status" value="1"/>
</dbReference>
<keyword evidence="7" id="KW-1185">Reference proteome</keyword>
<evidence type="ECO:0000313" key="8">
    <source>
        <dbReference type="RefSeq" id="XP_008570435.1"/>
    </source>
</evidence>
<feature type="domain" description="C2H2-type" evidence="5">
    <location>
        <begin position="415"/>
        <end position="442"/>
    </location>
</feature>
<feature type="region of interest" description="Disordered" evidence="4">
    <location>
        <begin position="133"/>
        <end position="154"/>
    </location>
</feature>
<dbReference type="SMART" id="SM00355">
    <property type="entry name" value="ZnF_C2H2"/>
    <property type="match status" value="3"/>
</dbReference>
<feature type="region of interest" description="Disordered" evidence="4">
    <location>
        <begin position="166"/>
        <end position="191"/>
    </location>
</feature>
<keyword evidence="1 3" id="KW-0539">Nucleus</keyword>
<feature type="domain" description="SCAN box" evidence="6">
    <location>
        <begin position="38"/>
        <end position="116"/>
    </location>
</feature>
<evidence type="ECO:0000259" key="6">
    <source>
        <dbReference type="PROSITE" id="PS50804"/>
    </source>
</evidence>
<name>A0ABM0QPZ4_GALVR</name>
<dbReference type="SUPFAM" id="SSF47353">
    <property type="entry name" value="Retrovirus capsid dimerization domain-like"/>
    <property type="match status" value="1"/>
</dbReference>
<dbReference type="Proteomes" id="UP000694923">
    <property type="component" value="Unplaced"/>
</dbReference>
<feature type="compositionally biased region" description="Basic and acidic residues" evidence="4">
    <location>
        <begin position="137"/>
        <end position="150"/>
    </location>
</feature>
<evidence type="ECO:0000313" key="9">
    <source>
        <dbReference type="RefSeq" id="XP_008570436.1"/>
    </source>
</evidence>
<protein>
    <submittedName>
        <fullName evidence="8 9">Zinc finger and SCAN domain-containing protein 1</fullName>
    </submittedName>
</protein>
<dbReference type="PROSITE" id="PS50804">
    <property type="entry name" value="SCAN_BOX"/>
    <property type="match status" value="1"/>
</dbReference>
<dbReference type="RefSeq" id="XP_008570436.1">
    <property type="nucleotide sequence ID" value="XM_008572214.1"/>
</dbReference>
<dbReference type="RefSeq" id="XP_008570435.1">
    <property type="nucleotide sequence ID" value="XM_008572213.1"/>
</dbReference>
<dbReference type="PANTHER" id="PTHR45935:SF25">
    <property type="entry name" value="SCAN BOX DOMAIN-CONTAINING PROTEIN"/>
    <property type="match status" value="1"/>
</dbReference>
<dbReference type="PROSITE" id="PS00028">
    <property type="entry name" value="ZINC_FINGER_C2H2_1"/>
    <property type="match status" value="3"/>
</dbReference>
<dbReference type="SUPFAM" id="SSF57667">
    <property type="entry name" value="beta-beta-alpha zinc fingers"/>
    <property type="match status" value="2"/>
</dbReference>
<evidence type="ECO:0000256" key="3">
    <source>
        <dbReference type="PROSITE-ProRule" id="PRU00187"/>
    </source>
</evidence>
<dbReference type="InterPro" id="IPR050916">
    <property type="entry name" value="SCAN-C2H2_zinc_finger"/>
</dbReference>
<evidence type="ECO:0000256" key="2">
    <source>
        <dbReference type="PROSITE-ProRule" id="PRU00042"/>
    </source>
</evidence>
<feature type="region of interest" description="Disordered" evidence="4">
    <location>
        <begin position="381"/>
        <end position="411"/>
    </location>
</feature>
<dbReference type="Gene3D" id="1.10.4020.10">
    <property type="entry name" value="DNA breaking-rejoining enzymes"/>
    <property type="match status" value="1"/>
</dbReference>
<dbReference type="CDD" id="cd07936">
    <property type="entry name" value="SCAN"/>
    <property type="match status" value="1"/>
</dbReference>
<feature type="region of interest" description="Disordered" evidence="4">
    <location>
        <begin position="8"/>
        <end position="34"/>
    </location>
</feature>
<reference evidence="8 9" key="1">
    <citation type="submission" date="2025-05" db="UniProtKB">
        <authorList>
            <consortium name="RefSeq"/>
        </authorList>
    </citation>
    <scope>IDENTIFICATION</scope>
</reference>
<dbReference type="InterPro" id="IPR038269">
    <property type="entry name" value="SCAN_sf"/>
</dbReference>
<dbReference type="PROSITE" id="PS50157">
    <property type="entry name" value="ZINC_FINGER_C2H2_2"/>
    <property type="match status" value="3"/>
</dbReference>
<dbReference type="PANTHER" id="PTHR45935">
    <property type="entry name" value="PROTEIN ZBED8-RELATED"/>
    <property type="match status" value="1"/>
</dbReference>
<evidence type="ECO:0000256" key="4">
    <source>
        <dbReference type="SAM" id="MobiDB-lite"/>
    </source>
</evidence>
<keyword evidence="2" id="KW-0862">Zinc</keyword>
<dbReference type="Pfam" id="PF00096">
    <property type="entry name" value="zf-C2H2"/>
    <property type="match status" value="1"/>
</dbReference>
<feature type="region of interest" description="Disordered" evidence="4">
    <location>
        <begin position="226"/>
        <end position="320"/>
    </location>
</feature>
<dbReference type="InterPro" id="IPR036236">
    <property type="entry name" value="Znf_C2H2_sf"/>
</dbReference>
<evidence type="ECO:0000313" key="7">
    <source>
        <dbReference type="Proteomes" id="UP000694923"/>
    </source>
</evidence>